<dbReference type="Proteomes" id="UP000002668">
    <property type="component" value="Genome"/>
</dbReference>
<name>E5A2G8_LEPMJ</name>
<proteinExistence type="predicted"/>
<organism evidence="2">
    <name type="scientific">Leptosphaeria maculans (strain JN3 / isolate v23.1.3 / race Av1-4-5-6-7-8)</name>
    <name type="common">Blackleg fungus</name>
    <name type="synonym">Phoma lingam</name>
    <dbReference type="NCBI Taxonomy" id="985895"/>
    <lineage>
        <taxon>Eukaryota</taxon>
        <taxon>Fungi</taxon>
        <taxon>Dikarya</taxon>
        <taxon>Ascomycota</taxon>
        <taxon>Pezizomycotina</taxon>
        <taxon>Dothideomycetes</taxon>
        <taxon>Pleosporomycetidae</taxon>
        <taxon>Pleosporales</taxon>
        <taxon>Pleosporineae</taxon>
        <taxon>Leptosphaeriaceae</taxon>
        <taxon>Plenodomus</taxon>
        <taxon>Plenodomus lingam/Leptosphaeria maculans species complex</taxon>
    </lineage>
</organism>
<dbReference type="InParanoid" id="E5A2G8"/>
<evidence type="ECO:0000313" key="2">
    <source>
        <dbReference type="Proteomes" id="UP000002668"/>
    </source>
</evidence>
<protein>
    <submittedName>
        <fullName evidence="1">Predicted protein</fullName>
    </submittedName>
</protein>
<sequence length="79" mass="8762">MTLDVYDDDSTLCVCNSATDAHRQQQGAMTKAVKPALGRASPTDPRFRRAKLNALKRGGYVFSKLDGVEAKEYSKKARR</sequence>
<dbReference type="AlphaFoldDB" id="E5A2G8"/>
<keyword evidence="2" id="KW-1185">Reference proteome</keyword>
<accession>E5A2G8</accession>
<dbReference type="VEuPathDB" id="FungiDB:LEMA_uP091730.1"/>
<dbReference type="HOGENOM" id="CLU_2606474_0_0_1"/>
<dbReference type="EMBL" id="FP929132">
    <property type="protein sequence ID" value="CBX97764.1"/>
    <property type="molecule type" value="Genomic_DNA"/>
</dbReference>
<evidence type="ECO:0000313" key="1">
    <source>
        <dbReference type="EMBL" id="CBX97764.1"/>
    </source>
</evidence>
<gene>
    <name evidence="1" type="ORF">LEMA_uP091730.1</name>
</gene>
<reference evidence="2" key="1">
    <citation type="journal article" date="2011" name="Nat. Commun.">
        <title>Effector diversification within compartments of the Leptosphaeria maculans genome affected by Repeat-Induced Point mutations.</title>
        <authorList>
            <person name="Rouxel T."/>
            <person name="Grandaubert J."/>
            <person name="Hane J.K."/>
            <person name="Hoede C."/>
            <person name="van de Wouw A.P."/>
            <person name="Couloux A."/>
            <person name="Dominguez V."/>
            <person name="Anthouard V."/>
            <person name="Bally P."/>
            <person name="Bourras S."/>
            <person name="Cozijnsen A.J."/>
            <person name="Ciuffetti L.M."/>
            <person name="Degrave A."/>
            <person name="Dilmaghani A."/>
            <person name="Duret L."/>
            <person name="Fudal I."/>
            <person name="Goodwin S.B."/>
            <person name="Gout L."/>
            <person name="Glaser N."/>
            <person name="Linglin J."/>
            <person name="Kema G.H.J."/>
            <person name="Lapalu N."/>
            <person name="Lawrence C.B."/>
            <person name="May K."/>
            <person name="Meyer M."/>
            <person name="Ollivier B."/>
            <person name="Poulain J."/>
            <person name="Schoch C.L."/>
            <person name="Simon A."/>
            <person name="Spatafora J.W."/>
            <person name="Stachowiak A."/>
            <person name="Turgeon B.G."/>
            <person name="Tyler B.M."/>
            <person name="Vincent D."/>
            <person name="Weissenbach J."/>
            <person name="Amselem J."/>
            <person name="Quesneville H."/>
            <person name="Oliver R.P."/>
            <person name="Wincker P."/>
            <person name="Balesdent M.-H."/>
            <person name="Howlett B.J."/>
        </authorList>
    </citation>
    <scope>NUCLEOTIDE SEQUENCE [LARGE SCALE GENOMIC DNA]</scope>
    <source>
        <strain evidence="2">JN3 / isolate v23.1.3 / race Av1-4-5-6-7-8</strain>
    </source>
</reference>